<keyword evidence="2" id="KW-1185">Reference proteome</keyword>
<sequence>MGIAIPQATARRGRRADFLETVMATAHFRRPHPTVELARCVFRQHYIRIMQSEQPGNFAVLVDIWPMDGRTFTSIDQAKQAAMVFIRNLEDD</sequence>
<proteinExistence type="predicted"/>
<name>A0A5E4U5P0_9BURK</name>
<evidence type="ECO:0000313" key="1">
    <source>
        <dbReference type="EMBL" id="VVD93479.1"/>
    </source>
</evidence>
<evidence type="ECO:0000313" key="2">
    <source>
        <dbReference type="Proteomes" id="UP000368474"/>
    </source>
</evidence>
<dbReference type="EMBL" id="CABPSD010000004">
    <property type="protein sequence ID" value="VVD93479.1"/>
    <property type="molecule type" value="Genomic_DNA"/>
</dbReference>
<accession>A0A5E4U5P0</accession>
<gene>
    <name evidence="1" type="ORF">PMO31116_01725</name>
</gene>
<protein>
    <submittedName>
        <fullName evidence="1">Uncharacterized protein</fullName>
    </submittedName>
</protein>
<dbReference type="AlphaFoldDB" id="A0A5E4U5P0"/>
<dbReference type="Proteomes" id="UP000368474">
    <property type="component" value="Unassembled WGS sequence"/>
</dbReference>
<organism evidence="1 2">
    <name type="scientific">Pandoraea morbifera</name>
    <dbReference type="NCBI Taxonomy" id="2508300"/>
    <lineage>
        <taxon>Bacteria</taxon>
        <taxon>Pseudomonadati</taxon>
        <taxon>Pseudomonadota</taxon>
        <taxon>Betaproteobacteria</taxon>
        <taxon>Burkholderiales</taxon>
        <taxon>Burkholderiaceae</taxon>
        <taxon>Pandoraea</taxon>
    </lineage>
</organism>
<reference evidence="1 2" key="1">
    <citation type="submission" date="2019-08" db="EMBL/GenBank/DDBJ databases">
        <authorList>
            <person name="Peeters C."/>
        </authorList>
    </citation>
    <scope>NUCLEOTIDE SEQUENCE [LARGE SCALE GENOMIC DNA]</scope>
    <source>
        <strain evidence="1 2">LMG 31116</strain>
    </source>
</reference>